<comment type="caution">
    <text evidence="2">The sequence shown here is derived from an EMBL/GenBank/DDBJ whole genome shotgun (WGS) entry which is preliminary data.</text>
</comment>
<feature type="compositionally biased region" description="Acidic residues" evidence="1">
    <location>
        <begin position="1083"/>
        <end position="1092"/>
    </location>
</feature>
<organism evidence="2 3">
    <name type="scientific">Apatococcus lobatus</name>
    <dbReference type="NCBI Taxonomy" id="904363"/>
    <lineage>
        <taxon>Eukaryota</taxon>
        <taxon>Viridiplantae</taxon>
        <taxon>Chlorophyta</taxon>
        <taxon>core chlorophytes</taxon>
        <taxon>Trebouxiophyceae</taxon>
        <taxon>Chlorellales</taxon>
        <taxon>Chlorellaceae</taxon>
        <taxon>Apatococcus</taxon>
    </lineage>
</organism>
<evidence type="ECO:0000256" key="1">
    <source>
        <dbReference type="SAM" id="MobiDB-lite"/>
    </source>
</evidence>
<feature type="compositionally biased region" description="Low complexity" evidence="1">
    <location>
        <begin position="580"/>
        <end position="590"/>
    </location>
</feature>
<protein>
    <submittedName>
        <fullName evidence="2">Uncharacterized protein</fullName>
    </submittedName>
</protein>
<feature type="region of interest" description="Disordered" evidence="1">
    <location>
        <begin position="1069"/>
        <end position="1092"/>
    </location>
</feature>
<dbReference type="AlphaFoldDB" id="A0AAW1QVK4"/>
<dbReference type="EMBL" id="JALJOS010000024">
    <property type="protein sequence ID" value="KAK9825529.1"/>
    <property type="molecule type" value="Genomic_DNA"/>
</dbReference>
<accession>A0AAW1QVK4</accession>
<gene>
    <name evidence="2" type="ORF">WJX74_004179</name>
</gene>
<feature type="compositionally biased region" description="Polar residues" evidence="1">
    <location>
        <begin position="709"/>
        <end position="724"/>
    </location>
</feature>
<keyword evidence="3" id="KW-1185">Reference proteome</keyword>
<reference evidence="2 3" key="1">
    <citation type="journal article" date="2024" name="Nat. Commun.">
        <title>Phylogenomics reveals the evolutionary origins of lichenization in chlorophyte algae.</title>
        <authorList>
            <person name="Puginier C."/>
            <person name="Libourel C."/>
            <person name="Otte J."/>
            <person name="Skaloud P."/>
            <person name="Haon M."/>
            <person name="Grisel S."/>
            <person name="Petersen M."/>
            <person name="Berrin J.G."/>
            <person name="Delaux P.M."/>
            <person name="Dal Grande F."/>
            <person name="Keller J."/>
        </authorList>
    </citation>
    <scope>NUCLEOTIDE SEQUENCE [LARGE SCALE GENOMIC DNA]</scope>
    <source>
        <strain evidence="2 3">SAG 2145</strain>
    </source>
</reference>
<evidence type="ECO:0000313" key="2">
    <source>
        <dbReference type="EMBL" id="KAK9825529.1"/>
    </source>
</evidence>
<name>A0AAW1QVK4_9CHLO</name>
<proteinExistence type="predicted"/>
<feature type="compositionally biased region" description="Low complexity" evidence="1">
    <location>
        <begin position="778"/>
        <end position="807"/>
    </location>
</feature>
<feature type="region of interest" description="Disordered" evidence="1">
    <location>
        <begin position="843"/>
        <end position="907"/>
    </location>
</feature>
<feature type="region of interest" description="Disordered" evidence="1">
    <location>
        <begin position="580"/>
        <end position="658"/>
    </location>
</feature>
<sequence length="1092" mass="118555">MGAQRRWGGVREPRHPNAVLPSEQELDDWCNAKGLQKAEALEWIKTHVFPDRDSDRGEYKWTLTFKPKGHPRQISKPLHALYLAINLAYLQEHHLTVTPADLTLDILSMREISSVDGLFEIPVPDEIRVAAHAACIDHFVKMILQKQPSVDKFLGAIPGLSRVPLPTTSQPESLPPPLVLTDPPAASDTSAADRLQLVLANHTATLDASQPGAGADQNGLRPFRRKPSRAPTVDTAAAPYILHHKRLRSLAVEGYQMKDSLMLPEGKPRWVIISRAITEAVGLSYDDCTSGRFCKGPNAPGYDHRMQTVIKDLASMSINTHKQYWPKLSMIVVYLVETAAREPATTPEITPARFLAFLQHEDRRREEMTGKSYVYKPEMPAVSMVDGQATGTPAATEPGISPAGQADNAAEEATPAISVLGVQTIKQFMSAASLLQSMQQRMLRADFAPSSIAHDASVSKEVKARMDVDKAMHDDDAPLTAADHLQRMLQQHEAQIHQDNGFTTSLLQASVSAGPPSLQPNGTASSLLEAARLLEQPQDAATPPQAGDNGLLHLLLRKVFELDARVDDLQRQVVGQAPASAQPALQAQPSAPTPLPGITSQGMALPASASPFAGLPHFPAIPTDRPKQRTKAAASRDRKLQRLNKQHQHSPLQFAPPLSAPLAIPHLQQQATQQSQDSQDLDEDQTSIALTQAQNNLAALLHSSQVQQNSQGLGISAGPQQPSASLPHPGLPAPPHQQMHPPQLWGNAAAQLASNAEVQPMQQQHAAHLQPQLQQQLQAQQLEQQSPMQQHFRQQLQQHAQQSVEQQASADMAGLHMRLQPDSHSQQPQQGSADMAGLHMRMEPDPREQQSQQTPGAVAGLGSGGLHALGSFSDVTPDMLEGPAQTAAGGGMPAGMSSEAGGGGAAADGRPWMKWEGTYATLNAYPAVSILVDEWLHGIQMATGRTPPLRDLEHAALVQPTTSYRWGSAMAKAVQLRKAIIYEVLKRTAISCPGLPLTEITQPGSAKFNGAALDQACAELEDLRKQLGDTEEDKPMSMNQLSVNLLRHSQPTQFEQQYLGWPVMACQKEGNPRTRKRDRPAEDASDDPEILE</sequence>
<feature type="region of interest" description="Disordered" evidence="1">
    <location>
        <begin position="778"/>
        <end position="809"/>
    </location>
</feature>
<feature type="region of interest" description="Disordered" evidence="1">
    <location>
        <begin position="709"/>
        <end position="742"/>
    </location>
</feature>
<feature type="region of interest" description="Disordered" evidence="1">
    <location>
        <begin position="207"/>
        <end position="229"/>
    </location>
</feature>
<evidence type="ECO:0000313" key="3">
    <source>
        <dbReference type="Proteomes" id="UP001438707"/>
    </source>
</evidence>
<dbReference type="Proteomes" id="UP001438707">
    <property type="component" value="Unassembled WGS sequence"/>
</dbReference>